<sequence>MLDGIKRILRPYICDQQPLRGQQPLFTFKETHVISGSELRRVISSAYPDARIYIADATYKHVSYDELLRWLNEDSLDQMRWVEDIWDCDNFAVESYCRAHKVVGNLVYGECWGDTPTGYHAFCLAYCDGKIKIIEPQNDDTNDWKKSDYKPDFIKI</sequence>
<reference evidence="1" key="1">
    <citation type="submission" date="2020-06" db="EMBL/GenBank/DDBJ databases">
        <title>Unique genomic features of the anaerobic methanotrophic archaea.</title>
        <authorList>
            <person name="Chadwick G.L."/>
            <person name="Skennerton C.T."/>
            <person name="Laso-Perez R."/>
            <person name="Leu A.O."/>
            <person name="Speth D.R."/>
            <person name="Yu H."/>
            <person name="Morgan-Lang C."/>
            <person name="Hatzenpichler R."/>
            <person name="Goudeau D."/>
            <person name="Malmstrom R."/>
            <person name="Brazelton W.J."/>
            <person name="Woyke T."/>
            <person name="Hallam S.J."/>
            <person name="Tyson G.W."/>
            <person name="Wegener G."/>
            <person name="Boetius A."/>
            <person name="Orphan V."/>
        </authorList>
    </citation>
    <scope>NUCLEOTIDE SEQUENCE</scope>
</reference>
<name>A0A7G9YDY9_9EURY</name>
<organism evidence="1">
    <name type="scientific">Candidatus Methanogaster sp. ANME-2c ERB4</name>
    <dbReference type="NCBI Taxonomy" id="2759911"/>
    <lineage>
        <taxon>Archaea</taxon>
        <taxon>Methanobacteriati</taxon>
        <taxon>Methanobacteriota</taxon>
        <taxon>Stenosarchaea group</taxon>
        <taxon>Methanomicrobia</taxon>
        <taxon>Methanosarcinales</taxon>
        <taxon>ANME-2 cluster</taxon>
        <taxon>Candidatus Methanogasteraceae</taxon>
        <taxon>Candidatus Methanogaster</taxon>
    </lineage>
</organism>
<dbReference type="AlphaFoldDB" id="A0A7G9YDY9"/>
<gene>
    <name evidence="1" type="ORF">ABPEKODN_00036</name>
</gene>
<protein>
    <recommendedName>
        <fullName evidence="2">Agglutinin C-terminal domain-containing protein</fullName>
    </recommendedName>
</protein>
<proteinExistence type="predicted"/>
<dbReference type="EMBL" id="MT631173">
    <property type="protein sequence ID" value="QNO46223.1"/>
    <property type="molecule type" value="Genomic_DNA"/>
</dbReference>
<evidence type="ECO:0000313" key="1">
    <source>
        <dbReference type="EMBL" id="QNO46223.1"/>
    </source>
</evidence>
<dbReference type="Gene3D" id="3.30.460.70">
    <property type="match status" value="1"/>
</dbReference>
<accession>A0A7G9YDY9</accession>
<evidence type="ECO:0008006" key="2">
    <source>
        <dbReference type="Google" id="ProtNLM"/>
    </source>
</evidence>